<comment type="subcellular location">
    <subcellularLocation>
        <location evidence="1">Cell membrane</location>
        <topology evidence="1">Multi-pass membrane protein</topology>
    </subcellularLocation>
</comment>
<gene>
    <name evidence="7" type="ORF">METZ01_LOCUS228239</name>
</gene>
<keyword evidence="4 6" id="KW-1133">Transmembrane helix</keyword>
<accession>A0A382GKU6</accession>
<dbReference type="AlphaFoldDB" id="A0A382GKU6"/>
<protein>
    <submittedName>
        <fullName evidence="7">Uncharacterized protein</fullName>
    </submittedName>
</protein>
<feature type="transmembrane region" description="Helical" evidence="6">
    <location>
        <begin position="122"/>
        <end position="139"/>
    </location>
</feature>
<evidence type="ECO:0000256" key="3">
    <source>
        <dbReference type="ARBA" id="ARBA00022692"/>
    </source>
</evidence>
<proteinExistence type="predicted"/>
<feature type="transmembrane region" description="Helical" evidence="6">
    <location>
        <begin position="229"/>
        <end position="248"/>
    </location>
</feature>
<organism evidence="7">
    <name type="scientific">marine metagenome</name>
    <dbReference type="NCBI Taxonomy" id="408172"/>
    <lineage>
        <taxon>unclassified sequences</taxon>
        <taxon>metagenomes</taxon>
        <taxon>ecological metagenomes</taxon>
    </lineage>
</organism>
<dbReference type="PANTHER" id="PTHR30250">
    <property type="entry name" value="PST FAMILY PREDICTED COLANIC ACID TRANSPORTER"/>
    <property type="match status" value="1"/>
</dbReference>
<reference evidence="7" key="1">
    <citation type="submission" date="2018-05" db="EMBL/GenBank/DDBJ databases">
        <authorList>
            <person name="Lanie J.A."/>
            <person name="Ng W.-L."/>
            <person name="Kazmierczak K.M."/>
            <person name="Andrzejewski T.M."/>
            <person name="Davidsen T.M."/>
            <person name="Wayne K.J."/>
            <person name="Tettelin H."/>
            <person name="Glass J.I."/>
            <person name="Rusch D."/>
            <person name="Podicherti R."/>
            <person name="Tsui H.-C.T."/>
            <person name="Winkler M.E."/>
        </authorList>
    </citation>
    <scope>NUCLEOTIDE SEQUENCE</scope>
</reference>
<feature type="transmembrane region" description="Helical" evidence="6">
    <location>
        <begin position="288"/>
        <end position="307"/>
    </location>
</feature>
<keyword evidence="3 6" id="KW-0812">Transmembrane</keyword>
<feature type="transmembrane region" description="Helical" evidence="6">
    <location>
        <begin position="199"/>
        <end position="217"/>
    </location>
</feature>
<evidence type="ECO:0000256" key="2">
    <source>
        <dbReference type="ARBA" id="ARBA00022475"/>
    </source>
</evidence>
<dbReference type="PANTHER" id="PTHR30250:SF11">
    <property type="entry name" value="O-ANTIGEN TRANSPORTER-RELATED"/>
    <property type="match status" value="1"/>
</dbReference>
<dbReference type="InterPro" id="IPR050833">
    <property type="entry name" value="Poly_Biosynth_Transport"/>
</dbReference>
<sequence length="345" mass="39574">NQNILNIRRVDNAFGINVIVRPLIFIIIGLILISCFSINYFGLIYAFILSFLVVAIYSNYIILNNAPKGIFRLDIASKFASYGFPMIGLFIFDYILTFSDRLFLDHYMGSGMVGVYGANYDLIKQILLFLMIIQSYILYPQINKAYEKGDQTTVHKILSFNLSIFITIFMPLCILVIYFNQFITAIFIGEKFTESSAQLVPIFSVMFLLWGTKIYHFDYFFQLKEKTKYPMYILCIGSVINICFNIYLIPELGIVGAAYATIIAYLVVFIISIIVSRRLLANKFNVAILFKAGIILLISISAINISFISNLGVIANIVIFICIYSILTVKYNFQELKPYLEQFYR</sequence>
<dbReference type="GO" id="GO:0005886">
    <property type="term" value="C:plasma membrane"/>
    <property type="evidence" value="ECO:0007669"/>
    <property type="project" value="UniProtKB-SubCell"/>
</dbReference>
<evidence type="ECO:0000256" key="5">
    <source>
        <dbReference type="ARBA" id="ARBA00023136"/>
    </source>
</evidence>
<feature type="transmembrane region" description="Helical" evidence="6">
    <location>
        <begin position="160"/>
        <end position="179"/>
    </location>
</feature>
<dbReference type="EMBL" id="UINC01055933">
    <property type="protein sequence ID" value="SVB75385.1"/>
    <property type="molecule type" value="Genomic_DNA"/>
</dbReference>
<feature type="transmembrane region" description="Helical" evidence="6">
    <location>
        <begin position="12"/>
        <end position="34"/>
    </location>
</feature>
<keyword evidence="2" id="KW-1003">Cell membrane</keyword>
<feature type="transmembrane region" description="Helical" evidence="6">
    <location>
        <begin position="75"/>
        <end position="96"/>
    </location>
</feature>
<dbReference type="Pfam" id="PF13440">
    <property type="entry name" value="Polysacc_synt_3"/>
    <property type="match status" value="1"/>
</dbReference>
<feature type="transmembrane region" description="Helical" evidence="6">
    <location>
        <begin position="254"/>
        <end position="276"/>
    </location>
</feature>
<feature type="non-terminal residue" evidence="7">
    <location>
        <position position="1"/>
    </location>
</feature>
<evidence type="ECO:0000256" key="1">
    <source>
        <dbReference type="ARBA" id="ARBA00004651"/>
    </source>
</evidence>
<feature type="transmembrane region" description="Helical" evidence="6">
    <location>
        <begin position="40"/>
        <end position="63"/>
    </location>
</feature>
<keyword evidence="5 6" id="KW-0472">Membrane</keyword>
<evidence type="ECO:0000256" key="6">
    <source>
        <dbReference type="SAM" id="Phobius"/>
    </source>
</evidence>
<name>A0A382GKU6_9ZZZZ</name>
<evidence type="ECO:0000313" key="7">
    <source>
        <dbReference type="EMBL" id="SVB75385.1"/>
    </source>
</evidence>
<evidence type="ECO:0000256" key="4">
    <source>
        <dbReference type="ARBA" id="ARBA00022989"/>
    </source>
</evidence>
<feature type="transmembrane region" description="Helical" evidence="6">
    <location>
        <begin position="313"/>
        <end position="333"/>
    </location>
</feature>